<comment type="caution">
    <text evidence="1">The sequence shown here is derived from an EMBL/GenBank/DDBJ whole genome shotgun (WGS) entry which is preliminary data.</text>
</comment>
<protein>
    <recommendedName>
        <fullName evidence="3">Lipoprotein</fullName>
    </recommendedName>
</protein>
<organism evidence="1 2">
    <name type="scientific">Aliarcobacter butzleri L348</name>
    <dbReference type="NCBI Taxonomy" id="1447256"/>
    <lineage>
        <taxon>Bacteria</taxon>
        <taxon>Pseudomonadati</taxon>
        <taxon>Campylobacterota</taxon>
        <taxon>Epsilonproteobacteria</taxon>
        <taxon>Campylobacterales</taxon>
        <taxon>Arcobacteraceae</taxon>
        <taxon>Aliarcobacter</taxon>
    </lineage>
</organism>
<evidence type="ECO:0008006" key="3">
    <source>
        <dbReference type="Google" id="ProtNLM"/>
    </source>
</evidence>
<gene>
    <name evidence="1" type="ORF">AA20_08740</name>
</gene>
<reference evidence="1 2" key="1">
    <citation type="submission" date="2014-01" db="EMBL/GenBank/DDBJ databases">
        <title>Development of a Comparative Genomic Fingerprinting Assay for High Resolution Genotyping of Arcobacter butzleri.</title>
        <authorList>
            <person name="Webb A.L."/>
            <person name="Inglis G.D."/>
            <person name="Kruczkiewicz P."/>
            <person name="Selinger L.B."/>
            <person name="Taboada E.N."/>
        </authorList>
    </citation>
    <scope>NUCLEOTIDE SEQUENCE [LARGE SCALE GENOMIC DNA]</scope>
    <source>
        <strain evidence="1 2">L348</strain>
    </source>
</reference>
<dbReference type="Proteomes" id="UP000035514">
    <property type="component" value="Unassembled WGS sequence"/>
</dbReference>
<evidence type="ECO:0000313" key="2">
    <source>
        <dbReference type="Proteomes" id="UP000035514"/>
    </source>
</evidence>
<dbReference type="PROSITE" id="PS51257">
    <property type="entry name" value="PROKAR_LIPOPROTEIN"/>
    <property type="match status" value="1"/>
</dbReference>
<name>A0A0G9JW90_9BACT</name>
<evidence type="ECO:0000313" key="1">
    <source>
        <dbReference type="EMBL" id="KLD98470.1"/>
    </source>
</evidence>
<dbReference type="PATRIC" id="fig|1447256.3.peg.1707"/>
<dbReference type="EMBL" id="JAIQ01000123">
    <property type="protein sequence ID" value="KLD98470.1"/>
    <property type="molecule type" value="Genomic_DNA"/>
</dbReference>
<dbReference type="AlphaFoldDB" id="A0A0G9JW90"/>
<sequence>MMKILTIGLLSIFILSGCSSKVFMPYEEEPLCNTGKGSGYCGSVSDVYEITIKEQQR</sequence>
<dbReference type="RefSeq" id="WP_155401080.1">
    <property type="nucleotide sequence ID" value="NZ_JAIQ01000123.1"/>
</dbReference>
<proteinExistence type="predicted"/>
<accession>A0A0G9JW90</accession>